<sequence length="444" mass="48938">MTGDPALWHRLQFAFTIVYHYLFPQLTMGLAWFLVFWKYLHWRTGNAQYGAAARLWARIFGINFAVGVVTGIPMEFQFGTNWASFSKYSGSVIGQSLAMEGMFAFFLESAFIGALVWGEKRLGPRNHFLAALGVALGSWISGYFIIVTNAFMQHPAGYAVAADGTLKIGSLSEYLLNPWALIQFCHNQAAAVVTGSFVIAAVGAFYLLKTEHTEQARLYLRWGTAIGLAAALLVAFPTGDAQAKLVAHHQPAALAAMEGRFETGPMADITLIGQPNVKMRRLDNPIRVPGMLSFLAFGTFHSNVQGLAAFPEDTWPTNIELLYYAFHVMAGLGTIFIGLMGLANLLRWRGLLETARPMLWVLMLAFPFPFIANTAGWMTAELGRQPWLIYGLFRTSEGYSKAVNSGDVLFTLIGFTGLYFVVGLLYLYLVGREVMHGPPAAEVL</sequence>
<evidence type="ECO:0000256" key="9">
    <source>
        <dbReference type="ARBA" id="ARBA00022989"/>
    </source>
</evidence>
<dbReference type="KEGG" id="pfer:IRI77_24445"/>
<feature type="transmembrane region" description="Helical" evidence="12">
    <location>
        <begin position="12"/>
        <end position="35"/>
    </location>
</feature>
<dbReference type="GO" id="GO:0046872">
    <property type="term" value="F:metal ion binding"/>
    <property type="evidence" value="ECO:0007669"/>
    <property type="project" value="UniProtKB-UniRule"/>
</dbReference>
<dbReference type="GO" id="GO:0005886">
    <property type="term" value="C:plasma membrane"/>
    <property type="evidence" value="ECO:0007669"/>
    <property type="project" value="UniProtKB-SubCell"/>
</dbReference>
<dbReference type="GO" id="GO:0019646">
    <property type="term" value="P:aerobic electron transport chain"/>
    <property type="evidence" value="ECO:0007669"/>
    <property type="project" value="InterPro"/>
</dbReference>
<reference evidence="13 14" key="1">
    <citation type="submission" date="2020-10" db="EMBL/GenBank/DDBJ databases">
        <title>Complete genome sequence of Paludibaculum fermentans P105T, a facultatively anaerobic acidobacterium capable of dissimilatory Fe(III) reduction.</title>
        <authorList>
            <person name="Dedysh S.N."/>
            <person name="Beletsky A.V."/>
            <person name="Kulichevskaya I.S."/>
            <person name="Mardanov A.V."/>
            <person name="Ravin N.V."/>
        </authorList>
    </citation>
    <scope>NUCLEOTIDE SEQUENCE [LARGE SCALE GENOMIC DNA]</scope>
    <source>
        <strain evidence="13 14">P105</strain>
    </source>
</reference>
<gene>
    <name evidence="13" type="ORF">IRI77_24445</name>
</gene>
<dbReference type="PIRSF" id="PIRSF006446">
    <property type="entry name" value="Cyt_quinol_oxidase_1"/>
    <property type="match status" value="1"/>
</dbReference>
<dbReference type="GO" id="GO:0020037">
    <property type="term" value="F:heme binding"/>
    <property type="evidence" value="ECO:0007669"/>
    <property type="project" value="TreeGrafter"/>
</dbReference>
<dbReference type="PANTHER" id="PTHR30365">
    <property type="entry name" value="CYTOCHROME D UBIQUINOL OXIDASE"/>
    <property type="match status" value="1"/>
</dbReference>
<dbReference type="GO" id="GO:0070069">
    <property type="term" value="C:cytochrome complex"/>
    <property type="evidence" value="ECO:0007669"/>
    <property type="project" value="UniProtKB-UniRule"/>
</dbReference>
<keyword evidence="14" id="KW-1185">Reference proteome</keyword>
<keyword evidence="4 12" id="KW-1003">Cell membrane</keyword>
<keyword evidence="3 12" id="KW-0813">Transport</keyword>
<evidence type="ECO:0000313" key="14">
    <source>
        <dbReference type="Proteomes" id="UP000593892"/>
    </source>
</evidence>
<keyword evidence="9 12" id="KW-1133">Transmembrane helix</keyword>
<dbReference type="Proteomes" id="UP000593892">
    <property type="component" value="Chromosome"/>
</dbReference>
<comment type="subcellular location">
    <subcellularLocation>
        <location evidence="1">Cell membrane</location>
        <topology evidence="1">Multi-pass membrane protein</topology>
    </subcellularLocation>
</comment>
<dbReference type="RefSeq" id="WP_194447620.1">
    <property type="nucleotide sequence ID" value="NZ_CP063849.1"/>
</dbReference>
<feature type="transmembrane region" description="Helical" evidence="12">
    <location>
        <begin position="219"/>
        <end position="236"/>
    </location>
</feature>
<feature type="transmembrane region" description="Helical" evidence="12">
    <location>
        <begin position="92"/>
        <end position="116"/>
    </location>
</feature>
<keyword evidence="10 12" id="KW-0408">Iron</keyword>
<feature type="transmembrane region" description="Helical" evidence="12">
    <location>
        <begin position="128"/>
        <end position="146"/>
    </location>
</feature>
<evidence type="ECO:0000256" key="7">
    <source>
        <dbReference type="ARBA" id="ARBA00022723"/>
    </source>
</evidence>
<comment type="similarity">
    <text evidence="2 12">Belongs to the cytochrome ubiquinol oxidase subunit 1 family.</text>
</comment>
<dbReference type="AlphaFoldDB" id="A0A7S7NLV1"/>
<dbReference type="Pfam" id="PF01654">
    <property type="entry name" value="Cyt_bd_oxida_I"/>
    <property type="match status" value="1"/>
</dbReference>
<keyword evidence="6 12" id="KW-0812">Transmembrane</keyword>
<dbReference type="GO" id="GO:0009055">
    <property type="term" value="F:electron transfer activity"/>
    <property type="evidence" value="ECO:0007669"/>
    <property type="project" value="UniProtKB-UniRule"/>
</dbReference>
<feature type="transmembrane region" description="Helical" evidence="12">
    <location>
        <begin position="408"/>
        <end position="429"/>
    </location>
</feature>
<proteinExistence type="inferred from homology"/>
<evidence type="ECO:0000256" key="8">
    <source>
        <dbReference type="ARBA" id="ARBA00022982"/>
    </source>
</evidence>
<evidence type="ECO:0000256" key="10">
    <source>
        <dbReference type="ARBA" id="ARBA00023004"/>
    </source>
</evidence>
<evidence type="ECO:0000256" key="12">
    <source>
        <dbReference type="PIRNR" id="PIRNR006446"/>
    </source>
</evidence>
<feature type="transmembrane region" description="Helical" evidence="12">
    <location>
        <begin position="358"/>
        <end position="378"/>
    </location>
</feature>
<evidence type="ECO:0000256" key="1">
    <source>
        <dbReference type="ARBA" id="ARBA00004651"/>
    </source>
</evidence>
<feature type="transmembrane region" description="Helical" evidence="12">
    <location>
        <begin position="189"/>
        <end position="207"/>
    </location>
</feature>
<evidence type="ECO:0000256" key="3">
    <source>
        <dbReference type="ARBA" id="ARBA00022448"/>
    </source>
</evidence>
<dbReference type="EMBL" id="CP063849">
    <property type="protein sequence ID" value="QOY85950.1"/>
    <property type="molecule type" value="Genomic_DNA"/>
</dbReference>
<dbReference type="GO" id="GO:0016682">
    <property type="term" value="F:oxidoreductase activity, acting on diphenols and related substances as donors, oxygen as acceptor"/>
    <property type="evidence" value="ECO:0007669"/>
    <property type="project" value="TreeGrafter"/>
</dbReference>
<dbReference type="PANTHER" id="PTHR30365:SF14">
    <property type="entry name" value="CYTOCHROME BD MENAQUINOL OXIDASE SUBUNIT I-RELATED"/>
    <property type="match status" value="1"/>
</dbReference>
<evidence type="ECO:0000256" key="11">
    <source>
        <dbReference type="ARBA" id="ARBA00023136"/>
    </source>
</evidence>
<feature type="transmembrane region" description="Helical" evidence="12">
    <location>
        <begin position="321"/>
        <end position="346"/>
    </location>
</feature>
<name>A0A7S7NLV1_PALFE</name>
<keyword evidence="8 12" id="KW-0249">Electron transport</keyword>
<keyword evidence="7 12" id="KW-0479">Metal-binding</keyword>
<protein>
    <submittedName>
        <fullName evidence="13">Cytochrome ubiquinol oxidase subunit I</fullName>
    </submittedName>
</protein>
<dbReference type="InterPro" id="IPR002585">
    <property type="entry name" value="Cyt-d_ubiquinol_oxidase_su_1"/>
</dbReference>
<evidence type="ECO:0000256" key="6">
    <source>
        <dbReference type="ARBA" id="ARBA00022692"/>
    </source>
</evidence>
<evidence type="ECO:0000256" key="5">
    <source>
        <dbReference type="ARBA" id="ARBA00022617"/>
    </source>
</evidence>
<accession>A0A7S7NLV1</accession>
<keyword evidence="5 12" id="KW-0349">Heme</keyword>
<feature type="transmembrane region" description="Helical" evidence="12">
    <location>
        <begin position="55"/>
        <end position="72"/>
    </location>
</feature>
<evidence type="ECO:0000313" key="13">
    <source>
        <dbReference type="EMBL" id="QOY85950.1"/>
    </source>
</evidence>
<organism evidence="13 14">
    <name type="scientific">Paludibaculum fermentans</name>
    <dbReference type="NCBI Taxonomy" id="1473598"/>
    <lineage>
        <taxon>Bacteria</taxon>
        <taxon>Pseudomonadati</taxon>
        <taxon>Acidobacteriota</taxon>
        <taxon>Terriglobia</taxon>
        <taxon>Bryobacterales</taxon>
        <taxon>Bryobacteraceae</taxon>
        <taxon>Paludibaculum</taxon>
    </lineage>
</organism>
<evidence type="ECO:0000256" key="2">
    <source>
        <dbReference type="ARBA" id="ARBA00009819"/>
    </source>
</evidence>
<evidence type="ECO:0000256" key="4">
    <source>
        <dbReference type="ARBA" id="ARBA00022475"/>
    </source>
</evidence>
<keyword evidence="11 12" id="KW-0472">Membrane</keyword>